<sequence>MIQSRSLTLFISQVQKKYSRFSQELMDCLIAVYRKHFSLLMDLTDNYDNICPFLSLEDLMNMLSTDKGKKTFAGCIPFLSRQLASLKPSIESIFDCLEKIAMNPELEIRFPFTQDYYSQLSQEQRQIAIKCILDLGRIPLTIQMINDILNIGFDKTDYINIMYTIHFIIYEIESNWEFAREFHEQMIEQLIPEISPFSDLLIELLFFRKQKVLDQKDKTLHIGGPFLTYDIEIYKHYCKIHGPLKAFRMFIDNDNNIEHRLTKIIILILKYCHVHHPETIRPILQIIEEKYGKEYLIKIAQVYPDISRIMKET</sequence>
<proteinExistence type="predicted"/>
<dbReference type="EMBL" id="MN740790">
    <property type="protein sequence ID" value="QHU11817.1"/>
    <property type="molecule type" value="Genomic_DNA"/>
</dbReference>
<dbReference type="AlphaFoldDB" id="A0A6C0K526"/>
<reference evidence="1" key="1">
    <citation type="journal article" date="2020" name="Nature">
        <title>Giant virus diversity and host interactions through global metagenomics.</title>
        <authorList>
            <person name="Schulz F."/>
            <person name="Roux S."/>
            <person name="Paez-Espino D."/>
            <person name="Jungbluth S."/>
            <person name="Walsh D.A."/>
            <person name="Denef V.J."/>
            <person name="McMahon K.D."/>
            <person name="Konstantinidis K.T."/>
            <person name="Eloe-Fadrosh E.A."/>
            <person name="Kyrpides N.C."/>
            <person name="Woyke T."/>
        </authorList>
    </citation>
    <scope>NUCLEOTIDE SEQUENCE</scope>
    <source>
        <strain evidence="1">GVMAG-S-1101169-75</strain>
    </source>
</reference>
<name>A0A6C0K526_9ZZZZ</name>
<evidence type="ECO:0000313" key="1">
    <source>
        <dbReference type="EMBL" id="QHU11817.1"/>
    </source>
</evidence>
<accession>A0A6C0K526</accession>
<protein>
    <submittedName>
        <fullName evidence="1">Uncharacterized protein</fullName>
    </submittedName>
</protein>
<organism evidence="1">
    <name type="scientific">viral metagenome</name>
    <dbReference type="NCBI Taxonomy" id="1070528"/>
    <lineage>
        <taxon>unclassified sequences</taxon>
        <taxon>metagenomes</taxon>
        <taxon>organismal metagenomes</taxon>
    </lineage>
</organism>